<keyword evidence="2" id="KW-0812">Transmembrane</keyword>
<protein>
    <submittedName>
        <fullName evidence="3">Uncharacterized protein</fullName>
    </submittedName>
</protein>
<dbReference type="InParanoid" id="A3LPU1"/>
<dbReference type="GeneID" id="4836750"/>
<evidence type="ECO:0000313" key="4">
    <source>
        <dbReference type="Proteomes" id="UP000002258"/>
    </source>
</evidence>
<proteinExistence type="predicted"/>
<dbReference type="Proteomes" id="UP000002258">
    <property type="component" value="Chromosome 2"/>
</dbReference>
<keyword evidence="2" id="KW-1133">Transmembrane helix</keyword>
<gene>
    <name evidence="3" type="ORF">PICST_30072</name>
</gene>
<feature type="region of interest" description="Disordered" evidence="1">
    <location>
        <begin position="67"/>
        <end position="109"/>
    </location>
</feature>
<feature type="transmembrane region" description="Helical" evidence="2">
    <location>
        <begin position="133"/>
        <end position="151"/>
    </location>
</feature>
<evidence type="ECO:0000256" key="2">
    <source>
        <dbReference type="SAM" id="Phobius"/>
    </source>
</evidence>
<organism evidence="3 4">
    <name type="scientific">Scheffersomyces stipitis (strain ATCC 58785 / CBS 6054 / NBRC 10063 / NRRL Y-11545)</name>
    <name type="common">Yeast</name>
    <name type="synonym">Pichia stipitis</name>
    <dbReference type="NCBI Taxonomy" id="322104"/>
    <lineage>
        <taxon>Eukaryota</taxon>
        <taxon>Fungi</taxon>
        <taxon>Dikarya</taxon>
        <taxon>Ascomycota</taxon>
        <taxon>Saccharomycotina</taxon>
        <taxon>Pichiomycetes</taxon>
        <taxon>Debaryomycetaceae</taxon>
        <taxon>Scheffersomyces</taxon>
    </lineage>
</organism>
<evidence type="ECO:0000256" key="1">
    <source>
        <dbReference type="SAM" id="MobiDB-lite"/>
    </source>
</evidence>
<accession>A3LPU1</accession>
<reference evidence="3 4" key="1">
    <citation type="journal article" date="2007" name="Nat. Biotechnol.">
        <title>Genome sequence of the lignocellulose-bioconverting and xylose-fermenting yeast Pichia stipitis.</title>
        <authorList>
            <person name="Jeffries T.W."/>
            <person name="Grigoriev I.V."/>
            <person name="Grimwood J."/>
            <person name="Laplaza J.M."/>
            <person name="Aerts A."/>
            <person name="Salamov A."/>
            <person name="Schmutz J."/>
            <person name="Lindquist E."/>
            <person name="Dehal P."/>
            <person name="Shapiro H."/>
            <person name="Jin Y.S."/>
            <person name="Passoth V."/>
            <person name="Richardson P.M."/>
        </authorList>
    </citation>
    <scope>NUCLEOTIDE SEQUENCE [LARGE SCALE GENOMIC DNA]</scope>
    <source>
        <strain evidence="4">ATCC 58785 / CBS 6054 / NBRC 10063 / NRRL Y-11545</strain>
    </source>
</reference>
<name>A3LPU1_PICST</name>
<dbReference type="AlphaFoldDB" id="A3LPU1"/>
<keyword evidence="2" id="KW-0472">Membrane</keyword>
<keyword evidence="4" id="KW-1185">Reference proteome</keyword>
<evidence type="ECO:0000313" key="3">
    <source>
        <dbReference type="EMBL" id="ABN64557.2"/>
    </source>
</evidence>
<dbReference type="EMBL" id="CP000496">
    <property type="protein sequence ID" value="ABN64557.2"/>
    <property type="molecule type" value="Genomic_DNA"/>
</dbReference>
<dbReference type="RefSeq" id="XP_001382586.2">
    <property type="nucleotide sequence ID" value="XM_001382549.1"/>
</dbReference>
<sequence length="192" mass="22003">MCMKHPKKFLNMRLQDVANAANAAEERYGGNVGSSVQEGCSANLTQMHILDDVSDDETLAEEAILPQLKNARQQHRPHQSSYSDEVYDDNAENNENKPHQSDSSSVESFDISSTTEEYYNETKKILQSKWFRIGRLVLILLFIVFLIYWKASEAIHRLSESLEKLSKEPIDWNIYDNKGELVRVVHLDGVSR</sequence>
<dbReference type="KEGG" id="pic:PICST_30072"/>
<dbReference type="HOGENOM" id="CLU_1415656_0_0_1"/>